<feature type="transmembrane region" description="Helical" evidence="9">
    <location>
        <begin position="89"/>
        <end position="110"/>
    </location>
</feature>
<dbReference type="RefSeq" id="WP_161314576.1">
    <property type="nucleotide sequence ID" value="NZ_WTUW01000001.1"/>
</dbReference>
<evidence type="ECO:0000256" key="7">
    <source>
        <dbReference type="ARBA" id="ARBA00023136"/>
    </source>
</evidence>
<comment type="caution">
    <text evidence="11">The sequence shown here is derived from an EMBL/GenBank/DDBJ whole genome shotgun (WGS) entry which is preliminary data.</text>
</comment>
<comment type="similarity">
    <text evidence="8 9">Belongs to the TRAP transporter small permease family.</text>
</comment>
<evidence type="ECO:0000259" key="10">
    <source>
        <dbReference type="Pfam" id="PF04290"/>
    </source>
</evidence>
<evidence type="ECO:0000256" key="5">
    <source>
        <dbReference type="ARBA" id="ARBA00022692"/>
    </source>
</evidence>
<keyword evidence="7 9" id="KW-0472">Membrane</keyword>
<keyword evidence="5 9" id="KW-0812">Transmembrane</keyword>
<dbReference type="GO" id="GO:0022857">
    <property type="term" value="F:transmembrane transporter activity"/>
    <property type="evidence" value="ECO:0007669"/>
    <property type="project" value="UniProtKB-UniRule"/>
</dbReference>
<dbReference type="Pfam" id="PF04290">
    <property type="entry name" value="DctQ"/>
    <property type="match status" value="1"/>
</dbReference>
<evidence type="ECO:0000256" key="3">
    <source>
        <dbReference type="ARBA" id="ARBA00022475"/>
    </source>
</evidence>
<gene>
    <name evidence="11" type="ORF">GQE98_05255</name>
</gene>
<evidence type="ECO:0000313" key="11">
    <source>
        <dbReference type="EMBL" id="MZR30040.1"/>
    </source>
</evidence>
<feature type="transmembrane region" description="Helical" evidence="9">
    <location>
        <begin position="139"/>
        <end position="161"/>
    </location>
</feature>
<feature type="domain" description="Tripartite ATP-independent periplasmic transporters DctQ component" evidence="10">
    <location>
        <begin position="27"/>
        <end position="160"/>
    </location>
</feature>
<keyword evidence="12" id="KW-1185">Reference proteome</keyword>
<comment type="subunit">
    <text evidence="9">The complex comprises the extracytoplasmic solute receptor protein and the two transmembrane proteins.</text>
</comment>
<evidence type="ECO:0000256" key="8">
    <source>
        <dbReference type="ARBA" id="ARBA00038436"/>
    </source>
</evidence>
<accession>A0A6L8W6M7</accession>
<evidence type="ECO:0000313" key="12">
    <source>
        <dbReference type="Proteomes" id="UP000476030"/>
    </source>
</evidence>
<dbReference type="EMBL" id="WTUW01000001">
    <property type="protein sequence ID" value="MZR30040.1"/>
    <property type="molecule type" value="Genomic_DNA"/>
</dbReference>
<keyword evidence="2 9" id="KW-0813">Transport</keyword>
<protein>
    <recommendedName>
        <fullName evidence="9">TRAP transporter small permease protein</fullName>
    </recommendedName>
</protein>
<name>A0A6L8W6M7_9PROT</name>
<dbReference type="InterPro" id="IPR055348">
    <property type="entry name" value="DctQ"/>
</dbReference>
<proteinExistence type="inferred from homology"/>
<sequence>MLRRISGYIDRALELVGKTIAMLVFLMIGVIVFEMAARGLFDMPTSWAHEFTSWLLTLFIFLGGPWALAKGQFVRVDVFHAKMSPKKRALVDTFVSTLLFALFVAVLIWLGGKFAISSFHIGERSATGGWAGPVWVPKFAIPLGCILLSFAWISHLIRLWVAVVDGTNKEAENA</sequence>
<dbReference type="InterPro" id="IPR007387">
    <property type="entry name" value="TRAP_DctQ"/>
</dbReference>
<evidence type="ECO:0000256" key="9">
    <source>
        <dbReference type="RuleBase" id="RU369079"/>
    </source>
</evidence>
<feature type="transmembrane region" description="Helical" evidence="9">
    <location>
        <begin position="47"/>
        <end position="68"/>
    </location>
</feature>
<keyword evidence="4 9" id="KW-0997">Cell inner membrane</keyword>
<dbReference type="PANTHER" id="PTHR35011">
    <property type="entry name" value="2,3-DIKETO-L-GULONATE TRAP TRANSPORTER SMALL PERMEASE PROTEIN YIAM"/>
    <property type="match status" value="1"/>
</dbReference>
<evidence type="ECO:0000256" key="4">
    <source>
        <dbReference type="ARBA" id="ARBA00022519"/>
    </source>
</evidence>
<comment type="function">
    <text evidence="9">Part of the tripartite ATP-independent periplasmic (TRAP) transport system.</text>
</comment>
<keyword evidence="3" id="KW-1003">Cell membrane</keyword>
<feature type="transmembrane region" description="Helical" evidence="9">
    <location>
        <begin position="20"/>
        <end position="41"/>
    </location>
</feature>
<dbReference type="GO" id="GO:0005886">
    <property type="term" value="C:plasma membrane"/>
    <property type="evidence" value="ECO:0007669"/>
    <property type="project" value="UniProtKB-SubCell"/>
</dbReference>
<comment type="subcellular location">
    <subcellularLocation>
        <location evidence="1 9">Cell inner membrane</location>
        <topology evidence="1 9">Multi-pass membrane protein</topology>
    </subcellularLocation>
</comment>
<evidence type="ECO:0000256" key="2">
    <source>
        <dbReference type="ARBA" id="ARBA00022448"/>
    </source>
</evidence>
<evidence type="ECO:0000256" key="6">
    <source>
        <dbReference type="ARBA" id="ARBA00022989"/>
    </source>
</evidence>
<organism evidence="11 12">
    <name type="scientific">Sneathiella litorea</name>
    <dbReference type="NCBI Taxonomy" id="2606216"/>
    <lineage>
        <taxon>Bacteria</taxon>
        <taxon>Pseudomonadati</taxon>
        <taxon>Pseudomonadota</taxon>
        <taxon>Alphaproteobacteria</taxon>
        <taxon>Sneathiellales</taxon>
        <taxon>Sneathiellaceae</taxon>
        <taxon>Sneathiella</taxon>
    </lineage>
</organism>
<reference evidence="11 12" key="1">
    <citation type="submission" date="2019-12" db="EMBL/GenBank/DDBJ databases">
        <title>Snethiella sp. nov. sp. isolated from sea sand.</title>
        <authorList>
            <person name="Kim J."/>
            <person name="Jeong S.E."/>
            <person name="Jung H.S."/>
            <person name="Jeon C.O."/>
        </authorList>
    </citation>
    <scope>NUCLEOTIDE SEQUENCE [LARGE SCALE GENOMIC DNA]</scope>
    <source>
        <strain evidence="11 12">DP05</strain>
    </source>
</reference>
<dbReference type="PANTHER" id="PTHR35011:SF4">
    <property type="entry name" value="SLL1102 PROTEIN"/>
    <property type="match status" value="1"/>
</dbReference>
<evidence type="ECO:0000256" key="1">
    <source>
        <dbReference type="ARBA" id="ARBA00004429"/>
    </source>
</evidence>
<dbReference type="AlphaFoldDB" id="A0A6L8W6M7"/>
<dbReference type="Proteomes" id="UP000476030">
    <property type="component" value="Unassembled WGS sequence"/>
</dbReference>
<keyword evidence="6 9" id="KW-1133">Transmembrane helix</keyword>